<reference evidence="3 4" key="1">
    <citation type="submission" date="2023-04" db="EMBL/GenBank/DDBJ databases">
        <title>Tenacibaculum tangerinum sp. nov., isolated from sea tidal flat of South Korea.</title>
        <authorList>
            <person name="Lee S.H."/>
            <person name="Kim J.-J."/>
        </authorList>
    </citation>
    <scope>NUCLEOTIDE SEQUENCE [LARGE SCALE GENOMIC DNA]</scope>
    <source>
        <strain evidence="3 4">GRR-S3-23</strain>
    </source>
</reference>
<dbReference type="CDD" id="cd03510">
    <property type="entry name" value="Rhizobitoxine-FADS-like"/>
    <property type="match status" value="1"/>
</dbReference>
<dbReference type="Proteomes" id="UP001232001">
    <property type="component" value="Chromosome"/>
</dbReference>
<gene>
    <name evidence="3" type="ORF">P8625_08840</name>
</gene>
<sequence>MKNHKFHRDILKKLDVLSNPNNYRALFGLLIDYLFIGASVYLVLQSWYFYPLAVLLIGTRQRAFVTLLHDAGHGVLFKNTWFNDFVGKYLTGYLIFLGFDDYINSHVVHHHNYIGNEEKDPDLRFYNHFGLYEDLDKKSFIKKHLLKPMLFGNAFVYAKALINDRVGYIKEGSLEAKIILGYWVAIIGVFAWQGWLLYLILLWFAPFFLIFPWQGWFIGISEHFLLIKNPNDINQSWNRFSHPIEAFFSSIHNENYHLTHHLRPDIPYWNLKKAHEVMMEDEKYRDLNVDMGGIFLSSNDNPTFWNRIHKFLDERELKRTSLN</sequence>
<accession>A0ABY8L2X1</accession>
<name>A0ABY8L2X1_9FLAO</name>
<dbReference type="GO" id="GO:0016491">
    <property type="term" value="F:oxidoreductase activity"/>
    <property type="evidence" value="ECO:0007669"/>
    <property type="project" value="UniProtKB-KW"/>
</dbReference>
<evidence type="ECO:0000313" key="3">
    <source>
        <dbReference type="EMBL" id="WGH74225.1"/>
    </source>
</evidence>
<dbReference type="EC" id="1.14.19.-" evidence="3"/>
<evidence type="ECO:0000313" key="4">
    <source>
        <dbReference type="Proteomes" id="UP001232001"/>
    </source>
</evidence>
<keyword evidence="4" id="KW-1185">Reference proteome</keyword>
<evidence type="ECO:0000259" key="2">
    <source>
        <dbReference type="Pfam" id="PF00487"/>
    </source>
</evidence>
<dbReference type="EMBL" id="CP122539">
    <property type="protein sequence ID" value="WGH74225.1"/>
    <property type="molecule type" value="Genomic_DNA"/>
</dbReference>
<keyword evidence="1" id="KW-1133">Transmembrane helix</keyword>
<proteinExistence type="predicted"/>
<keyword evidence="3" id="KW-0560">Oxidoreductase</keyword>
<dbReference type="PANTHER" id="PTHR19353:SF19">
    <property type="entry name" value="DELTA(5) FATTY ACID DESATURASE C-RELATED"/>
    <property type="match status" value="1"/>
</dbReference>
<dbReference type="RefSeq" id="WP_279650106.1">
    <property type="nucleotide sequence ID" value="NZ_CP122539.1"/>
</dbReference>
<evidence type="ECO:0000256" key="1">
    <source>
        <dbReference type="SAM" id="Phobius"/>
    </source>
</evidence>
<keyword evidence="1" id="KW-0812">Transmembrane</keyword>
<dbReference type="PANTHER" id="PTHR19353">
    <property type="entry name" value="FATTY ACID DESATURASE 2"/>
    <property type="match status" value="1"/>
</dbReference>
<feature type="domain" description="Fatty acid desaturase" evidence="2">
    <location>
        <begin position="46"/>
        <end position="286"/>
    </location>
</feature>
<keyword evidence="1" id="KW-0472">Membrane</keyword>
<organism evidence="3 4">
    <name type="scientific">Tenacibaculum tangerinum</name>
    <dbReference type="NCBI Taxonomy" id="3038772"/>
    <lineage>
        <taxon>Bacteria</taxon>
        <taxon>Pseudomonadati</taxon>
        <taxon>Bacteroidota</taxon>
        <taxon>Flavobacteriia</taxon>
        <taxon>Flavobacteriales</taxon>
        <taxon>Flavobacteriaceae</taxon>
        <taxon>Tenacibaculum</taxon>
    </lineage>
</organism>
<dbReference type="InterPro" id="IPR012171">
    <property type="entry name" value="Fatty_acid_desaturase"/>
</dbReference>
<dbReference type="Pfam" id="PF00487">
    <property type="entry name" value="FA_desaturase"/>
    <property type="match status" value="1"/>
</dbReference>
<dbReference type="InterPro" id="IPR005804">
    <property type="entry name" value="FA_desaturase_dom"/>
</dbReference>
<protein>
    <submittedName>
        <fullName evidence="3">Fatty acid desaturase family protein</fullName>
        <ecNumber evidence="3">1.14.19.-</ecNumber>
    </submittedName>
</protein>
<feature type="transmembrane region" description="Helical" evidence="1">
    <location>
        <begin position="174"/>
        <end position="192"/>
    </location>
</feature>